<evidence type="ECO:0000313" key="2">
    <source>
        <dbReference type="EMBL" id="SUQ13022.1"/>
    </source>
</evidence>
<feature type="transmembrane region" description="Helical" evidence="1">
    <location>
        <begin position="459"/>
        <end position="478"/>
    </location>
</feature>
<keyword evidence="1" id="KW-1133">Transmembrane helix</keyword>
<dbReference type="PANTHER" id="PTHR28037:SF1">
    <property type="entry name" value="ALCOHOL O-ACETYLTRANSFERASE 1-RELATED"/>
    <property type="match status" value="1"/>
</dbReference>
<feature type="transmembrane region" description="Helical" evidence="1">
    <location>
        <begin position="568"/>
        <end position="589"/>
    </location>
</feature>
<dbReference type="PANTHER" id="PTHR28037">
    <property type="entry name" value="ALCOHOL O-ACETYLTRANSFERASE 1-RELATED"/>
    <property type="match status" value="1"/>
</dbReference>
<protein>
    <recommendedName>
        <fullName evidence="4">Alcohol acetyltransferase</fullName>
    </recommendedName>
</protein>
<reference evidence="3" key="1">
    <citation type="submission" date="2017-07" db="EMBL/GenBank/DDBJ databases">
        <authorList>
            <person name="Varghese N."/>
            <person name="Submissions S."/>
        </authorList>
    </citation>
    <scope>NUCLEOTIDE SEQUENCE [LARGE SCALE GENOMIC DNA]</scope>
    <source>
        <strain evidence="3">NLAE-zl-C134</strain>
    </source>
</reference>
<evidence type="ECO:0000256" key="1">
    <source>
        <dbReference type="SAM" id="Phobius"/>
    </source>
</evidence>
<feature type="transmembrane region" description="Helical" evidence="1">
    <location>
        <begin position="515"/>
        <end position="531"/>
    </location>
</feature>
<dbReference type="InterPro" id="IPR023213">
    <property type="entry name" value="CAT-like_dom_sf"/>
</dbReference>
<evidence type="ECO:0008006" key="4">
    <source>
        <dbReference type="Google" id="ProtNLM"/>
    </source>
</evidence>
<sequence length="604" mass="70128">MQQKRAYWRKLDNAAKLFSATSNKKDTRVFRFYCVLKEEVSQGKLQDALEKTLVTYPVFLSVMRKGLFWHYLEKSQLRPVVRKEYKEPCSNLYIRDKKSLLFEVTYYGKRINFEVFHALTDGTGATEFLRELVKNYLYISHKEEGLPDVPLLDENVTVQDQENDSFSKYYSEVKKKKEKKPRAFQLKKPRKEVGMLQVNEAVLSVKDLIARSRELGVSMTVFLTTIYLMAIHREMTKQQEKHPVVLMIPVNLRKFFPSDSMLNFFNWIEPGYHFGRDGGDFEKVLGHVKAYFEKELTTEQIAKHMNELIALEMHPILRLAPLELKNLCIKAGARYAEKDVTAILSNMSAVHMPQEYVPYIDRFGVFTSTPKMELCVCSFGDKLSLGFTSRYDTINIQRNFYRILKEQGINVEQVQPEYPEPDVPGELEIKVFRFYSFLCLAAIVAFVAADFTFHPEIQWPLFTAAGIGSMWLASWIGFIKRYNLMKNAMWQLIIVSVGCILWDVFTGWHGWSVDFVLPIVCMSILLSMWIITKVQRHTAREYMIYFVMAGGYGAILPLILLLTGVIKLPIISVVCVVICFLFLAALVIFKGKEFREEMHKKFHV</sequence>
<dbReference type="Gene3D" id="3.30.559.10">
    <property type="entry name" value="Chloramphenicol acetyltransferase-like domain"/>
    <property type="match status" value="1"/>
</dbReference>
<dbReference type="OrthoDB" id="4876345at2"/>
<dbReference type="Proteomes" id="UP000254051">
    <property type="component" value="Unassembled WGS sequence"/>
</dbReference>
<keyword evidence="1" id="KW-0472">Membrane</keyword>
<dbReference type="AlphaFoldDB" id="A0A316A0J8"/>
<gene>
    <name evidence="2" type="ORF">SAMN05216529_102239</name>
</gene>
<dbReference type="RefSeq" id="WP_109709021.1">
    <property type="nucleotide sequence ID" value="NZ_QGDS01000002.1"/>
</dbReference>
<name>A0A316A0J8_9FIRM</name>
<keyword evidence="3" id="KW-1185">Reference proteome</keyword>
<proteinExistence type="predicted"/>
<dbReference type="InterPro" id="IPR052058">
    <property type="entry name" value="Alcohol_O-acetyltransferase"/>
</dbReference>
<evidence type="ECO:0000313" key="3">
    <source>
        <dbReference type="Proteomes" id="UP000254051"/>
    </source>
</evidence>
<keyword evidence="1" id="KW-0812">Transmembrane</keyword>
<dbReference type="EMBL" id="UHJJ01000002">
    <property type="protein sequence ID" value="SUQ13022.1"/>
    <property type="molecule type" value="Genomic_DNA"/>
</dbReference>
<feature type="transmembrane region" description="Helical" evidence="1">
    <location>
        <begin position="434"/>
        <end position="453"/>
    </location>
</feature>
<accession>A0A316A0J8</accession>
<dbReference type="InterPro" id="IPR046283">
    <property type="entry name" value="DUF6320"/>
</dbReference>
<dbReference type="Gene3D" id="3.30.559.30">
    <property type="entry name" value="Nonribosomal peptide synthetase, condensation domain"/>
    <property type="match status" value="1"/>
</dbReference>
<feature type="transmembrane region" description="Helical" evidence="1">
    <location>
        <begin position="490"/>
        <end position="509"/>
    </location>
</feature>
<feature type="transmembrane region" description="Helical" evidence="1">
    <location>
        <begin position="543"/>
        <end position="562"/>
    </location>
</feature>
<organism evidence="2 3">
    <name type="scientific">Faecalicatena contorta</name>
    <dbReference type="NCBI Taxonomy" id="39482"/>
    <lineage>
        <taxon>Bacteria</taxon>
        <taxon>Bacillati</taxon>
        <taxon>Bacillota</taxon>
        <taxon>Clostridia</taxon>
        <taxon>Lachnospirales</taxon>
        <taxon>Lachnospiraceae</taxon>
        <taxon>Faecalicatena</taxon>
    </lineage>
</organism>
<dbReference type="Pfam" id="PF19845">
    <property type="entry name" value="DUF6320"/>
    <property type="match status" value="1"/>
</dbReference>